<evidence type="ECO:0000313" key="1">
    <source>
        <dbReference type="EMBL" id="KAI0038859.1"/>
    </source>
</evidence>
<sequence length="111" mass="11940">MNSHRNVVPCAHGMGAAALPSSSICLFISLFLGLCGSIAFLTTRAERAHACAHTRCPPDTNLIVPCHLFLHALGTFHALPRTALLACSFVRGQLVACLVRYARSFAIHSLR</sequence>
<accession>A0ACB8R412</accession>
<evidence type="ECO:0000313" key="2">
    <source>
        <dbReference type="Proteomes" id="UP000814033"/>
    </source>
</evidence>
<proteinExistence type="predicted"/>
<comment type="caution">
    <text evidence="1">The sequence shown here is derived from an EMBL/GenBank/DDBJ whole genome shotgun (WGS) entry which is preliminary data.</text>
</comment>
<name>A0ACB8R412_9AGAM</name>
<dbReference type="Proteomes" id="UP000814033">
    <property type="component" value="Unassembled WGS sequence"/>
</dbReference>
<gene>
    <name evidence="1" type="ORF">FA95DRAFT_1128736</name>
</gene>
<reference evidence="1" key="2">
    <citation type="journal article" date="2022" name="New Phytol.">
        <title>Evolutionary transition to the ectomycorrhizal habit in the genomes of a hyperdiverse lineage of mushroom-forming fungi.</title>
        <authorList>
            <person name="Looney B."/>
            <person name="Miyauchi S."/>
            <person name="Morin E."/>
            <person name="Drula E."/>
            <person name="Courty P.E."/>
            <person name="Kohler A."/>
            <person name="Kuo A."/>
            <person name="LaButti K."/>
            <person name="Pangilinan J."/>
            <person name="Lipzen A."/>
            <person name="Riley R."/>
            <person name="Andreopoulos W."/>
            <person name="He G."/>
            <person name="Johnson J."/>
            <person name="Nolan M."/>
            <person name="Tritt A."/>
            <person name="Barry K.W."/>
            <person name="Grigoriev I.V."/>
            <person name="Nagy L.G."/>
            <person name="Hibbett D."/>
            <person name="Henrissat B."/>
            <person name="Matheny P.B."/>
            <person name="Labbe J."/>
            <person name="Martin F.M."/>
        </authorList>
    </citation>
    <scope>NUCLEOTIDE SEQUENCE</scope>
    <source>
        <strain evidence="1">FP105234-sp</strain>
    </source>
</reference>
<keyword evidence="2" id="KW-1185">Reference proteome</keyword>
<protein>
    <submittedName>
        <fullName evidence="1">Uncharacterized protein</fullName>
    </submittedName>
</protein>
<dbReference type="EMBL" id="MU276396">
    <property type="protein sequence ID" value="KAI0038859.1"/>
    <property type="molecule type" value="Genomic_DNA"/>
</dbReference>
<organism evidence="1 2">
    <name type="scientific">Auriscalpium vulgare</name>
    <dbReference type="NCBI Taxonomy" id="40419"/>
    <lineage>
        <taxon>Eukaryota</taxon>
        <taxon>Fungi</taxon>
        <taxon>Dikarya</taxon>
        <taxon>Basidiomycota</taxon>
        <taxon>Agaricomycotina</taxon>
        <taxon>Agaricomycetes</taxon>
        <taxon>Russulales</taxon>
        <taxon>Auriscalpiaceae</taxon>
        <taxon>Auriscalpium</taxon>
    </lineage>
</organism>
<reference evidence="1" key="1">
    <citation type="submission" date="2021-02" db="EMBL/GenBank/DDBJ databases">
        <authorList>
            <consortium name="DOE Joint Genome Institute"/>
            <person name="Ahrendt S."/>
            <person name="Looney B.P."/>
            <person name="Miyauchi S."/>
            <person name="Morin E."/>
            <person name="Drula E."/>
            <person name="Courty P.E."/>
            <person name="Chicoki N."/>
            <person name="Fauchery L."/>
            <person name="Kohler A."/>
            <person name="Kuo A."/>
            <person name="Labutti K."/>
            <person name="Pangilinan J."/>
            <person name="Lipzen A."/>
            <person name="Riley R."/>
            <person name="Andreopoulos W."/>
            <person name="He G."/>
            <person name="Johnson J."/>
            <person name="Barry K.W."/>
            <person name="Grigoriev I.V."/>
            <person name="Nagy L."/>
            <person name="Hibbett D."/>
            <person name="Henrissat B."/>
            <person name="Matheny P.B."/>
            <person name="Labbe J."/>
            <person name="Martin F."/>
        </authorList>
    </citation>
    <scope>NUCLEOTIDE SEQUENCE</scope>
    <source>
        <strain evidence="1">FP105234-sp</strain>
    </source>
</reference>